<evidence type="ECO:0000256" key="1">
    <source>
        <dbReference type="PROSITE-ProRule" id="PRU00047"/>
    </source>
</evidence>
<feature type="region of interest" description="Disordered" evidence="2">
    <location>
        <begin position="1"/>
        <end position="55"/>
    </location>
</feature>
<comment type="caution">
    <text evidence="4">The sequence shown here is derived from an EMBL/GenBank/DDBJ whole genome shotgun (WGS) entry which is preliminary data.</text>
</comment>
<dbReference type="EMBL" id="SZYD01000019">
    <property type="protein sequence ID" value="KAD2394071.1"/>
    <property type="molecule type" value="Genomic_DNA"/>
</dbReference>
<organism evidence="4 5">
    <name type="scientific">Mikania micrantha</name>
    <name type="common">bitter vine</name>
    <dbReference type="NCBI Taxonomy" id="192012"/>
    <lineage>
        <taxon>Eukaryota</taxon>
        <taxon>Viridiplantae</taxon>
        <taxon>Streptophyta</taxon>
        <taxon>Embryophyta</taxon>
        <taxon>Tracheophyta</taxon>
        <taxon>Spermatophyta</taxon>
        <taxon>Magnoliopsida</taxon>
        <taxon>eudicotyledons</taxon>
        <taxon>Gunneridae</taxon>
        <taxon>Pentapetalae</taxon>
        <taxon>asterids</taxon>
        <taxon>campanulids</taxon>
        <taxon>Asterales</taxon>
        <taxon>Asteraceae</taxon>
        <taxon>Asteroideae</taxon>
        <taxon>Heliantheae alliance</taxon>
        <taxon>Eupatorieae</taxon>
        <taxon>Mikania</taxon>
    </lineage>
</organism>
<feature type="compositionally biased region" description="Low complexity" evidence="2">
    <location>
        <begin position="11"/>
        <end position="25"/>
    </location>
</feature>
<reference evidence="4 5" key="1">
    <citation type="submission" date="2019-05" db="EMBL/GenBank/DDBJ databases">
        <title>Mikania micrantha, genome provides insights into the molecular mechanism of rapid growth.</title>
        <authorList>
            <person name="Liu B."/>
        </authorList>
    </citation>
    <scope>NUCLEOTIDE SEQUENCE [LARGE SCALE GENOMIC DNA]</scope>
    <source>
        <strain evidence="4">NLD-2019</strain>
        <tissue evidence="4">Leaf</tissue>
    </source>
</reference>
<feature type="region of interest" description="Disordered" evidence="2">
    <location>
        <begin position="291"/>
        <end position="314"/>
    </location>
</feature>
<dbReference type="Gene3D" id="4.10.60.10">
    <property type="entry name" value="Zinc finger, CCHC-type"/>
    <property type="match status" value="1"/>
</dbReference>
<dbReference type="Proteomes" id="UP000326396">
    <property type="component" value="Linkage Group LG9"/>
</dbReference>
<feature type="compositionally biased region" description="Pro residues" evidence="2">
    <location>
        <begin position="1"/>
        <end position="10"/>
    </location>
</feature>
<evidence type="ECO:0000256" key="2">
    <source>
        <dbReference type="SAM" id="MobiDB-lite"/>
    </source>
</evidence>
<keyword evidence="1" id="KW-0479">Metal-binding</keyword>
<dbReference type="InterPro" id="IPR001878">
    <property type="entry name" value="Znf_CCHC"/>
</dbReference>
<dbReference type="OrthoDB" id="8026949at2759"/>
<dbReference type="PANTHER" id="PTHR34482:SF36">
    <property type="entry name" value="RETROTRANSPOSON GAG DOMAIN-CONTAINING PROTEIN"/>
    <property type="match status" value="1"/>
</dbReference>
<dbReference type="PROSITE" id="PS50158">
    <property type="entry name" value="ZF_CCHC"/>
    <property type="match status" value="1"/>
</dbReference>
<evidence type="ECO:0000313" key="4">
    <source>
        <dbReference type="EMBL" id="KAD2394071.1"/>
    </source>
</evidence>
<dbReference type="Pfam" id="PF19259">
    <property type="entry name" value="Ty3_capsid"/>
    <property type="match status" value="1"/>
</dbReference>
<dbReference type="PANTHER" id="PTHR34482">
    <property type="entry name" value="DNA DAMAGE-INDUCIBLE PROTEIN 1-LIKE"/>
    <property type="match status" value="1"/>
</dbReference>
<protein>
    <recommendedName>
        <fullName evidence="3">CCHC-type domain-containing protein</fullName>
    </recommendedName>
</protein>
<dbReference type="AlphaFoldDB" id="A0A5N6LQB3"/>
<dbReference type="SMART" id="SM00343">
    <property type="entry name" value="ZnF_C2HC"/>
    <property type="match status" value="2"/>
</dbReference>
<keyword evidence="1" id="KW-0863">Zinc-finger</keyword>
<name>A0A5N6LQB3_9ASTR</name>
<keyword evidence="1" id="KW-0862">Zinc</keyword>
<feature type="compositionally biased region" description="Pro residues" evidence="2">
    <location>
        <begin position="26"/>
        <end position="41"/>
    </location>
</feature>
<accession>A0A5N6LQB3</accession>
<proteinExistence type="predicted"/>
<gene>
    <name evidence="4" type="ORF">E3N88_41048</name>
</gene>
<dbReference type="InterPro" id="IPR045358">
    <property type="entry name" value="Ty3_capsid"/>
</dbReference>
<dbReference type="GO" id="GO:0003676">
    <property type="term" value="F:nucleic acid binding"/>
    <property type="evidence" value="ECO:0007669"/>
    <property type="project" value="InterPro"/>
</dbReference>
<sequence length="450" mass="49241">MPPRRQPPLLPSSQDQAPHSSTPSPNDSPPPPPPPPPPLPPLITEASGSGTTPILDPTTIALMTLLSSQMTNQMKEAIPEMFNLLRNEINNTGNSSGEASGNTGGTSHYSYKSFVGCKPPSFSGSEGAVGLIQWIEKIEATLDLCSCPEHHKVRYSAGTFNKRALTWWNGQINARGREEAMAMPWEDFKTLLRTEFCPKNELRKLEVELSNHVMKGADHMGYTTRYHELVALVPDMVPTLEKRIDRYVGGLPACIQGMVVSANPTTVESAVRLSGKLTDLMVASGVLKKEADTGKRKEEFSKKPQHQQHPKKKQKFIKNYTVATPLNQVATAQQNVPKRQYTGPHPLCTKCQYHHAANNQCRQCTGCGRKGHWVQQCRLTPNPAVNNVALALPPPANQNNGGGFNCGEQGHFAKNRPKKAQQAVQAPRGRAFVIGAPAARQDLSILRAHS</sequence>
<feature type="compositionally biased region" description="Basic and acidic residues" evidence="2">
    <location>
        <begin position="291"/>
        <end position="302"/>
    </location>
</feature>
<evidence type="ECO:0000259" key="3">
    <source>
        <dbReference type="PROSITE" id="PS50158"/>
    </source>
</evidence>
<dbReference type="GO" id="GO:0008270">
    <property type="term" value="F:zinc ion binding"/>
    <property type="evidence" value="ECO:0007669"/>
    <property type="project" value="UniProtKB-KW"/>
</dbReference>
<dbReference type="SUPFAM" id="SSF101447">
    <property type="entry name" value="Formin homology 2 domain (FH2 domain)"/>
    <property type="match status" value="1"/>
</dbReference>
<feature type="domain" description="CCHC-type" evidence="3">
    <location>
        <begin position="364"/>
        <end position="378"/>
    </location>
</feature>
<feature type="compositionally biased region" description="Basic residues" evidence="2">
    <location>
        <begin position="303"/>
        <end position="314"/>
    </location>
</feature>
<keyword evidence="5" id="KW-1185">Reference proteome</keyword>
<evidence type="ECO:0000313" key="5">
    <source>
        <dbReference type="Proteomes" id="UP000326396"/>
    </source>
</evidence>